<dbReference type="InterPro" id="IPR036736">
    <property type="entry name" value="ACP-like_sf"/>
</dbReference>
<dbReference type="Pfam" id="PF00550">
    <property type="entry name" value="PP-binding"/>
    <property type="match status" value="1"/>
</dbReference>
<evidence type="ECO:0000313" key="6">
    <source>
        <dbReference type="EMBL" id="BDZ42222.1"/>
    </source>
</evidence>
<sequence length="740" mass="76777">MPETDPLLAGRRAPQPRTLLDVLRSTGRSHPDALALDDGERSLTYAELATELGRRAGALVDQGVGPGDRVGVRATSGRVDLYLSILAVLTAGAAYVPVDKDDPDERAELVFTEARVRAVLGDDGHLAVRPDIPANPRAGERPTPDDDAWIIFTSGSTGTPKGVAVTHRNAAAFVDAEAELFLQGEPLGENDRVLAGLSVAFDASCEEMWLAWRYGGCLVPAPRSLVRTGADLGPWIAERGITVVSTVPTLAGLLPPETLASVRLLIFGGEACPPDLAARLAVPGREVWNTYGPTEATVVACAARLGGEGPVRIGLPLHGWDLAVVGPDGTQVEPGGTGELIIGGVGLARYLDPVKDAEKYAPHEGLGWERAYRSGDLVVRDPEGLLFVGRADDQVKVGGRRIELGEIDSALLDLDGVVAAAAAVRRTESGGTVLVGYVVVPPAPADPPAPAGPAVPATGRATSDPSAADPAPGARLDVRSATKALRRTLPAALVPLLAVVDEIPTKTSGKVDRDTLPWPLPPGAQATVEPTGDPDAAPLTETETWVAGVWGAVLGTTPTSAEDDFFDLGGGSLTAAQVVSALRGRLPSITVADLYENPSVGDVAGFVDRAAARAAADEGPERPQTPAHAPATPVGHGAQAVQLAVVLALRTLSGLRWLVWVAAINNVLDATTPLAFVRPVSWWWVLLGWFVLVSPVGRLLVSALGARLLLRGVSPGSTPEAARSTCACGRQRSSSVRAAG</sequence>
<feature type="region of interest" description="Disordered" evidence="3">
    <location>
        <begin position="614"/>
        <end position="633"/>
    </location>
</feature>
<dbReference type="InterPro" id="IPR020806">
    <property type="entry name" value="PKS_PP-bd"/>
</dbReference>
<feature type="domain" description="Carrier" evidence="5">
    <location>
        <begin position="537"/>
        <end position="611"/>
    </location>
</feature>
<feature type="compositionally biased region" description="Low complexity" evidence="3">
    <location>
        <begin position="454"/>
        <end position="472"/>
    </location>
</feature>
<keyword evidence="2" id="KW-0597">Phosphoprotein</keyword>
<accession>A0ABM8G2H6</accession>
<reference evidence="7" key="1">
    <citation type="journal article" date="2019" name="Int. J. Syst. Evol. Microbiol.">
        <title>The Global Catalogue of Microorganisms (GCM) 10K type strain sequencing project: providing services to taxonomists for standard genome sequencing and annotation.</title>
        <authorList>
            <consortium name="The Broad Institute Genomics Platform"/>
            <consortium name="The Broad Institute Genome Sequencing Center for Infectious Disease"/>
            <person name="Wu L."/>
            <person name="Ma J."/>
        </authorList>
    </citation>
    <scope>NUCLEOTIDE SEQUENCE [LARGE SCALE GENOMIC DNA]</scope>
    <source>
        <strain evidence="7">NBRC 108565</strain>
    </source>
</reference>
<dbReference type="PANTHER" id="PTHR45527">
    <property type="entry name" value="NONRIBOSOMAL PEPTIDE SYNTHETASE"/>
    <property type="match status" value="1"/>
</dbReference>
<dbReference type="InterPro" id="IPR009081">
    <property type="entry name" value="PP-bd_ACP"/>
</dbReference>
<feature type="region of interest" description="Disordered" evidence="3">
    <location>
        <begin position="508"/>
        <end position="531"/>
    </location>
</feature>
<dbReference type="NCBIfam" id="TIGR01733">
    <property type="entry name" value="AA-adenyl-dom"/>
    <property type="match status" value="1"/>
</dbReference>
<dbReference type="Gene3D" id="3.30.300.30">
    <property type="match status" value="1"/>
</dbReference>
<keyword evidence="1" id="KW-0596">Phosphopantetheine</keyword>
<dbReference type="PROSITE" id="PS00455">
    <property type="entry name" value="AMP_BINDING"/>
    <property type="match status" value="1"/>
</dbReference>
<evidence type="ECO:0000256" key="2">
    <source>
        <dbReference type="ARBA" id="ARBA00022553"/>
    </source>
</evidence>
<dbReference type="SMART" id="SM00823">
    <property type="entry name" value="PKS_PP"/>
    <property type="match status" value="1"/>
</dbReference>
<dbReference type="InterPro" id="IPR020845">
    <property type="entry name" value="AMP-binding_CS"/>
</dbReference>
<name>A0ABM8G2H6_9CELL</name>
<gene>
    <name evidence="6" type="ORF">GCM10025865_15210</name>
</gene>
<dbReference type="SUPFAM" id="SSF47336">
    <property type="entry name" value="ACP-like"/>
    <property type="match status" value="1"/>
</dbReference>
<dbReference type="PROSITE" id="PS50075">
    <property type="entry name" value="CARRIER"/>
    <property type="match status" value="1"/>
</dbReference>
<proteinExistence type="predicted"/>
<evidence type="ECO:0000256" key="3">
    <source>
        <dbReference type="SAM" id="MobiDB-lite"/>
    </source>
</evidence>
<dbReference type="EMBL" id="AP027729">
    <property type="protein sequence ID" value="BDZ42222.1"/>
    <property type="molecule type" value="Genomic_DNA"/>
</dbReference>
<dbReference type="InterPro" id="IPR010071">
    <property type="entry name" value="AA_adenyl_dom"/>
</dbReference>
<evidence type="ECO:0000313" key="7">
    <source>
        <dbReference type="Proteomes" id="UP001321475"/>
    </source>
</evidence>
<evidence type="ECO:0000259" key="5">
    <source>
        <dbReference type="PROSITE" id="PS50075"/>
    </source>
</evidence>
<keyword evidence="4" id="KW-1133">Transmembrane helix</keyword>
<dbReference type="InterPro" id="IPR045851">
    <property type="entry name" value="AMP-bd_C_sf"/>
</dbReference>
<evidence type="ECO:0000256" key="1">
    <source>
        <dbReference type="ARBA" id="ARBA00022450"/>
    </source>
</evidence>
<dbReference type="SUPFAM" id="SSF56801">
    <property type="entry name" value="Acetyl-CoA synthetase-like"/>
    <property type="match status" value="1"/>
</dbReference>
<dbReference type="InterPro" id="IPR042099">
    <property type="entry name" value="ANL_N_sf"/>
</dbReference>
<dbReference type="Proteomes" id="UP001321475">
    <property type="component" value="Chromosome"/>
</dbReference>
<dbReference type="CDD" id="cd05930">
    <property type="entry name" value="A_NRPS"/>
    <property type="match status" value="1"/>
</dbReference>
<dbReference type="Gene3D" id="1.10.1200.10">
    <property type="entry name" value="ACP-like"/>
    <property type="match status" value="1"/>
</dbReference>
<dbReference type="Pfam" id="PF00501">
    <property type="entry name" value="AMP-binding"/>
    <property type="match status" value="1"/>
</dbReference>
<organism evidence="6 7">
    <name type="scientific">Paraoerskovia sediminicola</name>
    <dbReference type="NCBI Taxonomy" id="1138587"/>
    <lineage>
        <taxon>Bacteria</taxon>
        <taxon>Bacillati</taxon>
        <taxon>Actinomycetota</taxon>
        <taxon>Actinomycetes</taxon>
        <taxon>Micrococcales</taxon>
        <taxon>Cellulomonadaceae</taxon>
        <taxon>Paraoerskovia</taxon>
    </lineage>
</organism>
<keyword evidence="4" id="KW-0472">Membrane</keyword>
<protein>
    <recommendedName>
        <fullName evidence="5">Carrier domain-containing protein</fullName>
    </recommendedName>
</protein>
<dbReference type="PANTHER" id="PTHR45527:SF1">
    <property type="entry name" value="FATTY ACID SYNTHASE"/>
    <property type="match status" value="1"/>
</dbReference>
<dbReference type="InterPro" id="IPR000873">
    <property type="entry name" value="AMP-dep_synth/lig_dom"/>
</dbReference>
<evidence type="ECO:0000256" key="4">
    <source>
        <dbReference type="SAM" id="Phobius"/>
    </source>
</evidence>
<dbReference type="Gene3D" id="3.40.50.12780">
    <property type="entry name" value="N-terminal domain of ligase-like"/>
    <property type="match status" value="1"/>
</dbReference>
<feature type="transmembrane region" description="Helical" evidence="4">
    <location>
        <begin position="682"/>
        <end position="701"/>
    </location>
</feature>
<keyword evidence="4" id="KW-0812">Transmembrane</keyword>
<keyword evidence="7" id="KW-1185">Reference proteome</keyword>
<feature type="region of interest" description="Disordered" evidence="3">
    <location>
        <begin position="447"/>
        <end position="475"/>
    </location>
</feature>